<reference evidence="1" key="1">
    <citation type="submission" date="2014-11" db="EMBL/GenBank/DDBJ databases">
        <authorList>
            <person name="Amaro Gonzalez C."/>
        </authorList>
    </citation>
    <scope>NUCLEOTIDE SEQUENCE</scope>
</reference>
<organism evidence="1">
    <name type="scientific">Anguilla anguilla</name>
    <name type="common">European freshwater eel</name>
    <name type="synonym">Muraena anguilla</name>
    <dbReference type="NCBI Taxonomy" id="7936"/>
    <lineage>
        <taxon>Eukaryota</taxon>
        <taxon>Metazoa</taxon>
        <taxon>Chordata</taxon>
        <taxon>Craniata</taxon>
        <taxon>Vertebrata</taxon>
        <taxon>Euteleostomi</taxon>
        <taxon>Actinopterygii</taxon>
        <taxon>Neopterygii</taxon>
        <taxon>Teleostei</taxon>
        <taxon>Anguilliformes</taxon>
        <taxon>Anguillidae</taxon>
        <taxon>Anguilla</taxon>
    </lineage>
</organism>
<dbReference type="AlphaFoldDB" id="A0A0E9UTG9"/>
<dbReference type="EMBL" id="GBXM01040077">
    <property type="protein sequence ID" value="JAH68500.1"/>
    <property type="molecule type" value="Transcribed_RNA"/>
</dbReference>
<name>A0A0E9UTG9_ANGAN</name>
<sequence>MNIMRLRFSICPKTMTNK</sequence>
<evidence type="ECO:0000313" key="1">
    <source>
        <dbReference type="EMBL" id="JAH68500.1"/>
    </source>
</evidence>
<proteinExistence type="predicted"/>
<protein>
    <submittedName>
        <fullName evidence="1">Uncharacterized protein</fullName>
    </submittedName>
</protein>
<reference evidence="1" key="2">
    <citation type="journal article" date="2015" name="Fish Shellfish Immunol.">
        <title>Early steps in the European eel (Anguilla anguilla)-Vibrio vulnificus interaction in the gills: Role of the RtxA13 toxin.</title>
        <authorList>
            <person name="Callol A."/>
            <person name="Pajuelo D."/>
            <person name="Ebbesson L."/>
            <person name="Teles M."/>
            <person name="MacKenzie S."/>
            <person name="Amaro C."/>
        </authorList>
    </citation>
    <scope>NUCLEOTIDE SEQUENCE</scope>
</reference>
<accession>A0A0E9UTG9</accession>